<dbReference type="InterPro" id="IPR037883">
    <property type="entry name" value="Knr4/Smi1-like_sf"/>
</dbReference>
<evidence type="ECO:0000313" key="3">
    <source>
        <dbReference type="EMBL" id="MDC2954237.1"/>
    </source>
</evidence>
<protein>
    <submittedName>
        <fullName evidence="3">SMI1/KNR4 family protein</fullName>
    </submittedName>
</protein>
<gene>
    <name evidence="3" type="ORF">PO587_07190</name>
</gene>
<feature type="compositionally biased region" description="Low complexity" evidence="1">
    <location>
        <begin position="397"/>
        <end position="407"/>
    </location>
</feature>
<dbReference type="EMBL" id="JAQOSK010000002">
    <property type="protein sequence ID" value="MDC2954237.1"/>
    <property type="molecule type" value="Genomic_DNA"/>
</dbReference>
<dbReference type="SMART" id="SM00860">
    <property type="entry name" value="SMI1_KNR4"/>
    <property type="match status" value="1"/>
</dbReference>
<feature type="domain" description="Knr4/Smi1-like" evidence="2">
    <location>
        <begin position="48"/>
        <end position="180"/>
    </location>
</feature>
<evidence type="ECO:0000256" key="1">
    <source>
        <dbReference type="SAM" id="MobiDB-lite"/>
    </source>
</evidence>
<organism evidence="3 4">
    <name type="scientific">Streptomyces gilvifuscus</name>
    <dbReference type="NCBI Taxonomy" id="1550617"/>
    <lineage>
        <taxon>Bacteria</taxon>
        <taxon>Bacillati</taxon>
        <taxon>Actinomycetota</taxon>
        <taxon>Actinomycetes</taxon>
        <taxon>Kitasatosporales</taxon>
        <taxon>Streptomycetaceae</taxon>
        <taxon>Streptomyces</taxon>
    </lineage>
</organism>
<name>A0ABT5FNZ5_9ACTN</name>
<feature type="compositionally biased region" description="Acidic residues" evidence="1">
    <location>
        <begin position="19"/>
        <end position="28"/>
    </location>
</feature>
<dbReference type="SUPFAM" id="SSF160631">
    <property type="entry name" value="SMI1/KNR4-like"/>
    <property type="match status" value="1"/>
</dbReference>
<dbReference type="Pfam" id="PF09346">
    <property type="entry name" value="SMI1_KNR4"/>
    <property type="match status" value="1"/>
</dbReference>
<dbReference type="RefSeq" id="WP_272174523.1">
    <property type="nucleotide sequence ID" value="NZ_JAQOSK010000002.1"/>
</dbReference>
<proteinExistence type="predicted"/>
<feature type="compositionally biased region" description="Basic and acidic residues" evidence="1">
    <location>
        <begin position="29"/>
        <end position="40"/>
    </location>
</feature>
<reference evidence="3 4" key="1">
    <citation type="journal article" date="2015" name="Int. J. Syst. Evol. Microbiol.">
        <title>Streptomyces gilvifuscus sp. nov., an actinomycete that produces antibacterial compounds isolated from soil.</title>
        <authorList>
            <person name="Nguyen T.M."/>
            <person name="Kim J."/>
        </authorList>
    </citation>
    <scope>NUCLEOTIDE SEQUENCE [LARGE SCALE GENOMIC DNA]</scope>
    <source>
        <strain evidence="3 4">T113</strain>
    </source>
</reference>
<evidence type="ECO:0000259" key="2">
    <source>
        <dbReference type="SMART" id="SM00860"/>
    </source>
</evidence>
<feature type="region of interest" description="Disordered" evidence="1">
    <location>
        <begin position="390"/>
        <end position="409"/>
    </location>
</feature>
<evidence type="ECO:0000313" key="4">
    <source>
        <dbReference type="Proteomes" id="UP001221328"/>
    </source>
</evidence>
<keyword evidence="4" id="KW-1185">Reference proteome</keyword>
<sequence length="633" mass="70178">MADMSDDWRSFLRRWSEEWADAQDPEAPEDTHPRDEEPRRTRWLGFPPASDERIQALEQRLGLRLPPSYRTFLAVSDGWRHAGAFVWLLAGSDRIRPHEDAAGLSEYFPGELDDAPTREEALLAGMWQRALQLDVESDAVYVLLDPGDIDDTGEWAVHTWAPWRASPPERHPSFRAFMEAMHKEFHQLQRNRSARAGREFVNATTRSLDASVEAARLDALAGRYERASAALTEAIEYGRPRATGLLDQIRRLLGEPYTVSFHGLADDPRYAPEVLPVLAAEHLRNHWDDSTFLRGAPESMRTTADESLRQLRDGTFRYTPAGPFAAAVKEAREQARWGETDAAWHTLRTALPEWRPLGTDHIAPVGLCADPVLGPLLTPERGRELLATPRAGQHGSAPAPAADQDPPGLAWLADTDRGSILTSYRFLLVEGVEPAELPGRIGADGATGLREPMTLWDARTSMRHDHDLSTSGDEAVAVVGRAGPGWSFALEPGPRGFDEKRFVSPAVAASRGARAVTVWSEPFDGGPFGHFLLSVTENGEETYGFTVRSGAIGRRGPVPAALDPDRLFPPGEPLAERLGERRALEALAVEFGVRLPRLALTRGRLHSFRTRPWKRPPAPGEPVATLRFVRHRP</sequence>
<comment type="caution">
    <text evidence="3">The sequence shown here is derived from an EMBL/GenBank/DDBJ whole genome shotgun (WGS) entry which is preliminary data.</text>
</comment>
<accession>A0ABT5FNZ5</accession>
<dbReference type="InterPro" id="IPR018958">
    <property type="entry name" value="Knr4/Smi1-like_dom"/>
</dbReference>
<dbReference type="Gene3D" id="3.40.1580.10">
    <property type="entry name" value="SMI1/KNR4-like"/>
    <property type="match status" value="1"/>
</dbReference>
<dbReference type="Proteomes" id="UP001221328">
    <property type="component" value="Unassembled WGS sequence"/>
</dbReference>
<feature type="region of interest" description="Disordered" evidence="1">
    <location>
        <begin position="19"/>
        <end position="45"/>
    </location>
</feature>